<keyword evidence="2" id="KW-1185">Reference proteome</keyword>
<dbReference type="EMBL" id="CAJVPU010002372">
    <property type="protein sequence ID" value="CAG8499978.1"/>
    <property type="molecule type" value="Genomic_DNA"/>
</dbReference>
<evidence type="ECO:0000313" key="1">
    <source>
        <dbReference type="EMBL" id="CAG8499978.1"/>
    </source>
</evidence>
<feature type="non-terminal residue" evidence="1">
    <location>
        <position position="329"/>
    </location>
</feature>
<dbReference type="Proteomes" id="UP000789702">
    <property type="component" value="Unassembled WGS sequence"/>
</dbReference>
<reference evidence="1" key="1">
    <citation type="submission" date="2021-06" db="EMBL/GenBank/DDBJ databases">
        <authorList>
            <person name="Kallberg Y."/>
            <person name="Tangrot J."/>
            <person name="Rosling A."/>
        </authorList>
    </citation>
    <scope>NUCLEOTIDE SEQUENCE</scope>
    <source>
        <strain evidence="1">IL203A</strain>
    </source>
</reference>
<evidence type="ECO:0000313" key="2">
    <source>
        <dbReference type="Proteomes" id="UP000789702"/>
    </source>
</evidence>
<proteinExistence type="predicted"/>
<name>A0ACA9L012_9GLOM</name>
<accession>A0ACA9L012</accession>
<comment type="caution">
    <text evidence="1">The sequence shown here is derived from an EMBL/GenBank/DDBJ whole genome shotgun (WGS) entry which is preliminary data.</text>
</comment>
<organism evidence="1 2">
    <name type="scientific">Dentiscutata heterogama</name>
    <dbReference type="NCBI Taxonomy" id="1316150"/>
    <lineage>
        <taxon>Eukaryota</taxon>
        <taxon>Fungi</taxon>
        <taxon>Fungi incertae sedis</taxon>
        <taxon>Mucoromycota</taxon>
        <taxon>Glomeromycotina</taxon>
        <taxon>Glomeromycetes</taxon>
        <taxon>Diversisporales</taxon>
        <taxon>Gigasporaceae</taxon>
        <taxon>Dentiscutata</taxon>
    </lineage>
</organism>
<protein>
    <submittedName>
        <fullName evidence="1">7927_t:CDS:1</fullName>
    </submittedName>
</protein>
<gene>
    <name evidence="1" type="ORF">DHETER_LOCUS2961</name>
</gene>
<sequence>MAETIQRKALGRAAVIGSLYDATKDTFCKTSILKTELPSNSINQVEIPNSKVMSDYEESYMTKFDNFEVEPQLKISVLLGLVALDGSGKYLVDIKNSSKSVKGTLGYKMTTVEENLDIYRENIKACISTDAFNMPEATHVVIGIKWGAAIMASFEHEDTNKDNKSQVCGELKTNIKKISLSISAGTHIGVDKGSYNNTTRFSIKILGDVIPHKITQSFEDARELLSNLPSYIKTYNGGKGVPIEYTLYPLSKLSKILSQNSSVNRMIIDLGEETILRVDQIFIDLFKSKQRLNDFYDDVKLISQFIPDELFNKINNHVQKVRLEEAKFR</sequence>